<keyword evidence="2" id="KW-1185">Reference proteome</keyword>
<protein>
    <submittedName>
        <fullName evidence="1">Uncharacterized protein</fullName>
    </submittedName>
</protein>
<name>A0A371GDL2_MUCPR</name>
<reference evidence="1" key="1">
    <citation type="submission" date="2018-05" db="EMBL/GenBank/DDBJ databases">
        <title>Draft genome of Mucuna pruriens seed.</title>
        <authorList>
            <person name="Nnadi N.E."/>
            <person name="Vos R."/>
            <person name="Hasami M.H."/>
            <person name="Devisetty U.K."/>
            <person name="Aguiy J.C."/>
        </authorList>
    </citation>
    <scope>NUCLEOTIDE SEQUENCE [LARGE SCALE GENOMIC DNA]</scope>
    <source>
        <strain evidence="1">JCA_2017</strain>
    </source>
</reference>
<evidence type="ECO:0000313" key="2">
    <source>
        <dbReference type="Proteomes" id="UP000257109"/>
    </source>
</evidence>
<comment type="caution">
    <text evidence="1">The sequence shown here is derived from an EMBL/GenBank/DDBJ whole genome shotgun (WGS) entry which is preliminary data.</text>
</comment>
<dbReference type="EMBL" id="QJKJ01005888">
    <property type="protein sequence ID" value="RDX88631.1"/>
    <property type="molecule type" value="Genomic_DNA"/>
</dbReference>
<sequence length="130" mass="14730">MHISIYPQSVLFANGTIYVGETILVHDPIGFLSFGCFSRVKNQRFLNSNRFRFTNRFIRSGRLPVPGSGRPIRPRTVRVPWVVLVEVDFSNDRNRDLLRGAFAAKVVDDEFFIGGVESESRGQVKLCGHC</sequence>
<proteinExistence type="predicted"/>
<accession>A0A371GDL2</accession>
<evidence type="ECO:0000313" key="1">
    <source>
        <dbReference type="EMBL" id="RDX88631.1"/>
    </source>
</evidence>
<gene>
    <name evidence="1" type="ORF">CR513_29754</name>
</gene>
<dbReference type="AlphaFoldDB" id="A0A371GDL2"/>
<dbReference type="Proteomes" id="UP000257109">
    <property type="component" value="Unassembled WGS sequence"/>
</dbReference>
<feature type="non-terminal residue" evidence="1">
    <location>
        <position position="1"/>
    </location>
</feature>
<organism evidence="1 2">
    <name type="scientific">Mucuna pruriens</name>
    <name type="common">Velvet bean</name>
    <name type="synonym">Dolichos pruriens</name>
    <dbReference type="NCBI Taxonomy" id="157652"/>
    <lineage>
        <taxon>Eukaryota</taxon>
        <taxon>Viridiplantae</taxon>
        <taxon>Streptophyta</taxon>
        <taxon>Embryophyta</taxon>
        <taxon>Tracheophyta</taxon>
        <taxon>Spermatophyta</taxon>
        <taxon>Magnoliopsida</taxon>
        <taxon>eudicotyledons</taxon>
        <taxon>Gunneridae</taxon>
        <taxon>Pentapetalae</taxon>
        <taxon>rosids</taxon>
        <taxon>fabids</taxon>
        <taxon>Fabales</taxon>
        <taxon>Fabaceae</taxon>
        <taxon>Papilionoideae</taxon>
        <taxon>50 kb inversion clade</taxon>
        <taxon>NPAAA clade</taxon>
        <taxon>indigoferoid/millettioid clade</taxon>
        <taxon>Phaseoleae</taxon>
        <taxon>Mucuna</taxon>
    </lineage>
</organism>